<dbReference type="EMBL" id="BSTJ01000013">
    <property type="protein sequence ID" value="GLY80032.1"/>
    <property type="molecule type" value="Genomic_DNA"/>
</dbReference>
<gene>
    <name evidence="2" type="ORF">Airi01_082990</name>
</gene>
<dbReference type="AlphaFoldDB" id="A0A9W6VUY7"/>
<accession>A0A9W6VUY7</accession>
<feature type="compositionally biased region" description="Basic and acidic residues" evidence="1">
    <location>
        <begin position="12"/>
        <end position="24"/>
    </location>
</feature>
<evidence type="ECO:0000256" key="1">
    <source>
        <dbReference type="SAM" id="MobiDB-lite"/>
    </source>
</evidence>
<feature type="compositionally biased region" description="Polar residues" evidence="1">
    <location>
        <begin position="1"/>
        <end position="10"/>
    </location>
</feature>
<feature type="compositionally biased region" description="Basic and acidic residues" evidence="1">
    <location>
        <begin position="35"/>
        <end position="45"/>
    </location>
</feature>
<reference evidence="2" key="1">
    <citation type="submission" date="2023-03" db="EMBL/GenBank/DDBJ databases">
        <title>Actinoallomurus iriomotensis NBRC 103681.</title>
        <authorList>
            <person name="Ichikawa N."/>
            <person name="Sato H."/>
            <person name="Tonouchi N."/>
        </authorList>
    </citation>
    <scope>NUCLEOTIDE SEQUENCE</scope>
    <source>
        <strain evidence="2">NBRC 103681</strain>
    </source>
</reference>
<sequence>MSDPITSQYDQHPFDPNDHSHDNDPPPNLGNTDSPELKVAWDKRPSFNAAPKDIKEGNSGNAETKDAGGDAQDFSVNFGTLGTQVTSMLNQAKSLVTQYESLRTHVLASEGSVFGQNSMLPGTKGVYDSYSKTWTAGDDTPSPTVFAEPAKEFAAKMNPAQEKGLQGIGAALELVGEYIALVNHSGQVYSAADRQSLFPAPPSKGVTG</sequence>
<proteinExistence type="predicted"/>
<name>A0A9W6VUY7_9ACTN</name>
<evidence type="ECO:0000313" key="2">
    <source>
        <dbReference type="EMBL" id="GLY80032.1"/>
    </source>
</evidence>
<dbReference type="Proteomes" id="UP001165135">
    <property type="component" value="Unassembled WGS sequence"/>
</dbReference>
<feature type="region of interest" description="Disordered" evidence="1">
    <location>
        <begin position="1"/>
        <end position="69"/>
    </location>
</feature>
<comment type="caution">
    <text evidence="2">The sequence shown here is derived from an EMBL/GenBank/DDBJ whole genome shotgun (WGS) entry which is preliminary data.</text>
</comment>
<protein>
    <submittedName>
        <fullName evidence="2">Uncharacterized protein</fullName>
    </submittedName>
</protein>
<organism evidence="2 3">
    <name type="scientific">Actinoallomurus iriomotensis</name>
    <dbReference type="NCBI Taxonomy" id="478107"/>
    <lineage>
        <taxon>Bacteria</taxon>
        <taxon>Bacillati</taxon>
        <taxon>Actinomycetota</taxon>
        <taxon>Actinomycetes</taxon>
        <taxon>Streptosporangiales</taxon>
        <taxon>Thermomonosporaceae</taxon>
        <taxon>Actinoallomurus</taxon>
    </lineage>
</organism>
<dbReference type="RefSeq" id="WP_285632423.1">
    <property type="nucleotide sequence ID" value="NZ_BSTJ01000013.1"/>
</dbReference>
<evidence type="ECO:0000313" key="3">
    <source>
        <dbReference type="Proteomes" id="UP001165135"/>
    </source>
</evidence>